<name>A0A378JAJ3_9GAMM</name>
<protein>
    <submittedName>
        <fullName evidence="1">5' DNA primase TraC</fullName>
    </submittedName>
</protein>
<dbReference type="InterPro" id="IPR034154">
    <property type="entry name" value="TOPRIM_DnaG/twinkle"/>
</dbReference>
<gene>
    <name evidence="1" type="ORF">NCTC13292_02788</name>
</gene>
<dbReference type="EMBL" id="UGOA01000001">
    <property type="protein sequence ID" value="STX44499.1"/>
    <property type="molecule type" value="Genomic_DNA"/>
</dbReference>
<dbReference type="CDD" id="cd01029">
    <property type="entry name" value="TOPRIM_primases"/>
    <property type="match status" value="1"/>
</dbReference>
<keyword evidence="2" id="KW-1185">Reference proteome</keyword>
<proteinExistence type="predicted"/>
<sequence length="703" mass="78586">MDKGTLEAIAKKLAGHHAKNELKAGYVFQALHVYDDDKGNVVYIRIRLKHPDGKKWIRPFHLCSKRKAWVLGEPKFNQNKLLYHLNNIVKNPHKDIWVVEGEQKVDRLECLGYLATTSGSSSSASTANWEILRDRNIIIWRDYDASGLSYAREVCSLLRPLNCRIKFIDVAQLHLPEKGDIIDWLEMNPGANQETLHGLPFLDDLPDDAAQQFEWLEPLPLTTAVLQNPYPLDALPSIIRDAVIEVQNYTKAPIALVAASALSAISLACQTYIDIKRDEKLCGPTGLFMVTIADSGERKSTCDNFFTKSIYEYEQKQADAAKPLFKDYNAKMAAWQAKGEGIKTEIRKLAGKGKDTKQLESSLIDLEHVKPEPPKVPRLIYSDVTPEALKSNLAMVWPSAGIISSEGGIVFGAHGMNKDTAMRNLSTYNQGWDGKGVPTDRRTSESFRAQEVRLTMAVQVQEVTIKEFTSRLGSLARGIGYFARVLFSWPESTQGQRFFTEAPEKWPHLAIFNQRITGILNSKPPIEQGVLTPNLMSLAPLAKLAWIKFHDAIEGELSQGGELCDVRDVASKLADNAARLAALFNFFEFGIDEDVSAESFDGASLIALWHLNEARRFFGELALSPVLINADRLESWLIGYCKKNNLRTVPTSIVLQTGPSCVRKASDMRLALHELQVLNRVRLNIDTTPNCIELNPALFKDEG</sequence>
<dbReference type="Gene3D" id="3.40.1360.10">
    <property type="match status" value="1"/>
</dbReference>
<dbReference type="OrthoDB" id="784829at2"/>
<organism evidence="1 2">
    <name type="scientific">Legionella donaldsonii</name>
    <dbReference type="NCBI Taxonomy" id="45060"/>
    <lineage>
        <taxon>Bacteria</taxon>
        <taxon>Pseudomonadati</taxon>
        <taxon>Pseudomonadota</taxon>
        <taxon>Gammaproteobacteria</taxon>
        <taxon>Legionellales</taxon>
        <taxon>Legionellaceae</taxon>
        <taxon>Legionella</taxon>
    </lineage>
</organism>
<reference evidence="1 2" key="1">
    <citation type="submission" date="2018-06" db="EMBL/GenBank/DDBJ databases">
        <authorList>
            <consortium name="Pathogen Informatics"/>
            <person name="Doyle S."/>
        </authorList>
    </citation>
    <scope>NUCLEOTIDE SEQUENCE [LARGE SCALE GENOMIC DNA]</scope>
    <source>
        <strain evidence="1 2">NCTC13292</strain>
    </source>
</reference>
<dbReference type="RefSeq" id="WP_115222324.1">
    <property type="nucleotide sequence ID" value="NZ_UGOA01000001.1"/>
</dbReference>
<dbReference type="InterPro" id="IPR025048">
    <property type="entry name" value="DUF3987"/>
</dbReference>
<evidence type="ECO:0000313" key="2">
    <source>
        <dbReference type="Proteomes" id="UP000254677"/>
    </source>
</evidence>
<dbReference type="Pfam" id="PF13148">
    <property type="entry name" value="DUF3987"/>
    <property type="match status" value="1"/>
</dbReference>
<dbReference type="Proteomes" id="UP000254677">
    <property type="component" value="Unassembled WGS sequence"/>
</dbReference>
<evidence type="ECO:0000313" key="1">
    <source>
        <dbReference type="EMBL" id="STX44499.1"/>
    </source>
</evidence>
<accession>A0A378JAJ3</accession>
<dbReference type="AlphaFoldDB" id="A0A378JAJ3"/>